<dbReference type="Proteomes" id="UP000193083">
    <property type="component" value="Unassembled WGS sequence"/>
</dbReference>
<proteinExistence type="predicted"/>
<evidence type="ECO:0000313" key="2">
    <source>
        <dbReference type="Proteomes" id="UP000193083"/>
    </source>
</evidence>
<organism evidence="1 2">
    <name type="scientific">Mesorhizobium australicum</name>
    <dbReference type="NCBI Taxonomy" id="536018"/>
    <lineage>
        <taxon>Bacteria</taxon>
        <taxon>Pseudomonadati</taxon>
        <taxon>Pseudomonadota</taxon>
        <taxon>Alphaproteobacteria</taxon>
        <taxon>Hyphomicrobiales</taxon>
        <taxon>Phyllobacteriaceae</taxon>
        <taxon>Mesorhizobium</taxon>
    </lineage>
</organism>
<accession>A0A1X7NZT9</accession>
<dbReference type="OrthoDB" id="8095497at2"/>
<dbReference type="RefSeq" id="WP_139832276.1">
    <property type="nucleotide sequence ID" value="NZ_FXBL01000004.1"/>
</dbReference>
<evidence type="ECO:0000313" key="1">
    <source>
        <dbReference type="EMBL" id="SMH43783.1"/>
    </source>
</evidence>
<sequence>MTRTISETERARQQYAALVSHYRAIGPAAIMAALLCSRKKSVKSQFALKRAS</sequence>
<reference evidence="1 2" key="1">
    <citation type="submission" date="2017-04" db="EMBL/GenBank/DDBJ databases">
        <authorList>
            <person name="Afonso C.L."/>
            <person name="Miller P.J."/>
            <person name="Scott M.A."/>
            <person name="Spackman E."/>
            <person name="Goraichik I."/>
            <person name="Dimitrov K.M."/>
            <person name="Suarez D.L."/>
            <person name="Swayne D.E."/>
        </authorList>
    </citation>
    <scope>NUCLEOTIDE SEQUENCE [LARGE SCALE GENOMIC DNA]</scope>
    <source>
        <strain evidence="1 2">B5P</strain>
    </source>
</reference>
<name>A0A1X7NZT9_9HYPH</name>
<protein>
    <submittedName>
        <fullName evidence="1">Uncharacterized protein</fullName>
    </submittedName>
</protein>
<gene>
    <name evidence="1" type="ORF">SAMN02982922_2950</name>
</gene>
<keyword evidence="2" id="KW-1185">Reference proteome</keyword>
<dbReference type="EMBL" id="FXBL01000004">
    <property type="protein sequence ID" value="SMH43783.1"/>
    <property type="molecule type" value="Genomic_DNA"/>
</dbReference>
<dbReference type="AlphaFoldDB" id="A0A1X7NZT9"/>